<gene>
    <name evidence="2" type="ORF">HUG20_09215</name>
</gene>
<accession>A0A7T6ZB72</accession>
<name>A0A7T6ZB72_9BACI</name>
<dbReference type="RefSeq" id="WP_200090224.1">
    <property type="nucleotide sequence ID" value="NZ_CP054706.1"/>
</dbReference>
<sequence>MKETQKEVNVQIHEYVTHANKVEKEETVDHSKHHHHDHHWLLSQRRFQKK</sequence>
<organism evidence="2 3">
    <name type="scientific">Salicibibacter cibi</name>
    <dbReference type="NCBI Taxonomy" id="2743001"/>
    <lineage>
        <taxon>Bacteria</taxon>
        <taxon>Bacillati</taxon>
        <taxon>Bacillota</taxon>
        <taxon>Bacilli</taxon>
        <taxon>Bacillales</taxon>
        <taxon>Bacillaceae</taxon>
        <taxon>Salicibibacter</taxon>
    </lineage>
</organism>
<protein>
    <submittedName>
        <fullName evidence="2">Uncharacterized protein</fullName>
    </submittedName>
</protein>
<dbReference type="AlphaFoldDB" id="A0A7T6ZB72"/>
<proteinExistence type="predicted"/>
<reference evidence="2 3" key="1">
    <citation type="submission" date="2020-06" db="EMBL/GenBank/DDBJ databases">
        <title>Genomic analysis of Salicibibacter sp. NKC21-4.</title>
        <authorList>
            <person name="Oh Y.J."/>
        </authorList>
    </citation>
    <scope>NUCLEOTIDE SEQUENCE [LARGE SCALE GENOMIC DNA]</scope>
    <source>
        <strain evidence="2 3">NKC21-4</strain>
    </source>
</reference>
<dbReference type="Proteomes" id="UP000595349">
    <property type="component" value="Chromosome"/>
</dbReference>
<evidence type="ECO:0000256" key="1">
    <source>
        <dbReference type="SAM" id="MobiDB-lite"/>
    </source>
</evidence>
<keyword evidence="3" id="KW-1185">Reference proteome</keyword>
<feature type="region of interest" description="Disordered" evidence="1">
    <location>
        <begin position="24"/>
        <end position="50"/>
    </location>
</feature>
<dbReference type="EMBL" id="CP054706">
    <property type="protein sequence ID" value="QQK80050.1"/>
    <property type="molecule type" value="Genomic_DNA"/>
</dbReference>
<evidence type="ECO:0000313" key="3">
    <source>
        <dbReference type="Proteomes" id="UP000595349"/>
    </source>
</evidence>
<dbReference type="KEGG" id="scib:HUG20_09215"/>
<evidence type="ECO:0000313" key="2">
    <source>
        <dbReference type="EMBL" id="QQK80050.1"/>
    </source>
</evidence>